<evidence type="ECO:0000313" key="3">
    <source>
        <dbReference type="EMBL" id="ECI4937888.1"/>
    </source>
</evidence>
<dbReference type="Pfam" id="PF00196">
    <property type="entry name" value="GerE"/>
    <property type="match status" value="1"/>
</dbReference>
<reference evidence="3" key="2">
    <citation type="submission" date="2018-07" db="EMBL/GenBank/DDBJ databases">
        <authorList>
            <person name="Ashton P.M."/>
            <person name="Dallman T."/>
            <person name="Nair S."/>
            <person name="De Pinna E."/>
            <person name="Peters T."/>
            <person name="Grant K."/>
        </authorList>
    </citation>
    <scope>NUCLEOTIDE SEQUENCE [LARGE SCALE GENOMIC DNA]</scope>
    <source>
        <strain evidence="3">475813</strain>
    </source>
</reference>
<dbReference type="GO" id="GO:0006355">
    <property type="term" value="P:regulation of DNA-templated transcription"/>
    <property type="evidence" value="ECO:0007669"/>
    <property type="project" value="InterPro"/>
</dbReference>
<evidence type="ECO:0000313" key="4">
    <source>
        <dbReference type="EMBL" id="EDH0569850.1"/>
    </source>
</evidence>
<dbReference type="PANTHER" id="PTHR43214:SF30">
    <property type="entry name" value="TRANSCRIPTION FACTOR YJJQ-RELATED"/>
    <property type="match status" value="1"/>
</dbReference>
<evidence type="ECO:0000256" key="1">
    <source>
        <dbReference type="ARBA" id="ARBA00023125"/>
    </source>
</evidence>
<dbReference type="RefSeq" id="WP_038397032.1">
    <property type="nucleotide sequence ID" value="NZ_CBCSDD010000010.1"/>
</dbReference>
<dbReference type="Proteomes" id="UP000254741">
    <property type="component" value="Unassembled WGS sequence"/>
</dbReference>
<accession>A0A2X4TZN0</accession>
<keyword evidence="11" id="KW-1185">Reference proteome</keyword>
<dbReference type="EMBL" id="CP079713">
    <property type="protein sequence ID" value="QXW47852.1"/>
    <property type="molecule type" value="Genomic_DNA"/>
</dbReference>
<keyword evidence="1 3" id="KW-0238">DNA-binding</keyword>
<dbReference type="PANTHER" id="PTHR43214">
    <property type="entry name" value="TWO-COMPONENT RESPONSE REGULATOR"/>
    <property type="match status" value="1"/>
</dbReference>
<evidence type="ECO:0000313" key="14">
    <source>
        <dbReference type="Proteomes" id="UP000255443"/>
    </source>
</evidence>
<evidence type="ECO:0000313" key="7">
    <source>
        <dbReference type="EMBL" id="SQI27472.1"/>
    </source>
</evidence>
<dbReference type="PROSITE" id="PS50043">
    <property type="entry name" value="HTH_LUXR_2"/>
    <property type="match status" value="1"/>
</dbReference>
<dbReference type="SUPFAM" id="SSF46894">
    <property type="entry name" value="C-terminal effector domain of the bipartite response regulators"/>
    <property type="match status" value="1"/>
</dbReference>
<evidence type="ECO:0000313" key="11">
    <source>
        <dbReference type="Proteomes" id="UP000248731"/>
    </source>
</evidence>
<evidence type="ECO:0000313" key="6">
    <source>
        <dbReference type="EMBL" id="QXW47852.1"/>
    </source>
</evidence>
<dbReference type="EMBL" id="UGXC01000003">
    <property type="protein sequence ID" value="SUG52013.1"/>
    <property type="molecule type" value="Genomic_DNA"/>
</dbReference>
<name>A0A2X4TZN0_SALER</name>
<reference evidence="5 15" key="4">
    <citation type="submission" date="2019-09" db="EMBL/GenBank/DDBJ databases">
        <title>Draft genome sequence of various Type strains from the CCUG.</title>
        <authorList>
            <person name="Pineiro-Iglesias B."/>
            <person name="Tunovic T."/>
            <person name="Unosson C."/>
            <person name="Inganas E."/>
            <person name="Ohlen M."/>
            <person name="Cardew S."/>
            <person name="Jensie-Markopoulos S."/>
            <person name="Salva-Serra F."/>
            <person name="Jaen-Luchoro D."/>
            <person name="Karlsson R."/>
            <person name="Svensson-Stadler L."/>
            <person name="Chun J."/>
            <person name="Moore E."/>
        </authorList>
    </citation>
    <scope>NUCLEOTIDE SEQUENCE [LARGE SCALE GENOMIC DNA]</scope>
    <source>
        <strain evidence="5 15">CCUG 6322T</strain>
    </source>
</reference>
<dbReference type="Proteomes" id="UP000255443">
    <property type="component" value="Unassembled WGS sequence"/>
</dbReference>
<protein>
    <submittedName>
        <fullName evidence="3">DNA-binding response regulator</fullName>
    </submittedName>
    <submittedName>
        <fullName evidence="7">Regulatory protein</fullName>
    </submittedName>
    <submittedName>
        <fullName evidence="5">Response regulator transcription factor</fullName>
    </submittedName>
</protein>
<evidence type="ECO:0000313" key="15">
    <source>
        <dbReference type="Proteomes" id="UP000322837"/>
    </source>
</evidence>
<dbReference type="GO" id="GO:0003677">
    <property type="term" value="F:DNA binding"/>
    <property type="evidence" value="ECO:0007669"/>
    <property type="project" value="UniProtKB-KW"/>
</dbReference>
<dbReference type="EMBL" id="AAIVIG010000037">
    <property type="protein sequence ID" value="ECI4937888.1"/>
    <property type="molecule type" value="Genomic_DNA"/>
</dbReference>
<dbReference type="Proteomes" id="UP000254124">
    <property type="component" value="Unassembled WGS sequence"/>
</dbReference>
<dbReference type="Proteomes" id="UP000322837">
    <property type="component" value="Unassembled WGS sequence"/>
</dbReference>
<dbReference type="EMBL" id="VXJW01000005">
    <property type="protein sequence ID" value="KAA8663525.1"/>
    <property type="molecule type" value="Genomic_DNA"/>
</dbReference>
<dbReference type="EMBL" id="LS483466">
    <property type="protein sequence ID" value="SQI27472.1"/>
    <property type="molecule type" value="Genomic_DNA"/>
</dbReference>
<dbReference type="InterPro" id="IPR016032">
    <property type="entry name" value="Sig_transdc_resp-reg_C-effctor"/>
</dbReference>
<reference evidence="4" key="3">
    <citation type="submission" date="2018-07" db="EMBL/GenBank/DDBJ databases">
        <authorList>
            <consortium name="GenomeTrakr network: Whole genome sequencing for foodborne pathogen traceback"/>
        </authorList>
    </citation>
    <scope>NUCLEOTIDE SEQUENCE</scope>
    <source>
        <strain evidence="4">FDA00001204</strain>
    </source>
</reference>
<evidence type="ECO:0000313" key="8">
    <source>
        <dbReference type="EMBL" id="SUG16993.1"/>
    </source>
</evidence>
<dbReference type="CDD" id="cd06170">
    <property type="entry name" value="LuxR_C_like"/>
    <property type="match status" value="1"/>
</dbReference>
<dbReference type="Gene3D" id="1.10.10.10">
    <property type="entry name" value="Winged helix-like DNA-binding domain superfamily/Winged helix DNA-binding domain"/>
    <property type="match status" value="1"/>
</dbReference>
<evidence type="ECO:0000313" key="13">
    <source>
        <dbReference type="Proteomes" id="UP000254741"/>
    </source>
</evidence>
<dbReference type="SMART" id="SM00421">
    <property type="entry name" value="HTH_LUXR"/>
    <property type="match status" value="1"/>
</dbReference>
<organism evidence="7 11">
    <name type="scientific">Salmonella enterica subsp. arizonae</name>
    <dbReference type="NCBI Taxonomy" id="59203"/>
    <lineage>
        <taxon>Bacteria</taxon>
        <taxon>Pseudomonadati</taxon>
        <taxon>Pseudomonadota</taxon>
        <taxon>Gammaproteobacteria</taxon>
        <taxon>Enterobacterales</taxon>
        <taxon>Enterobacteriaceae</taxon>
        <taxon>Salmonella</taxon>
    </lineage>
</organism>
<dbReference type="InterPro" id="IPR036388">
    <property type="entry name" value="WH-like_DNA-bd_sf"/>
</dbReference>
<dbReference type="EMBL" id="UGWZ01000001">
    <property type="protein sequence ID" value="SUG16993.1"/>
    <property type="molecule type" value="Genomic_DNA"/>
</dbReference>
<evidence type="ECO:0000313" key="10">
    <source>
        <dbReference type="EMBL" id="SUG52013.1"/>
    </source>
</evidence>
<dbReference type="Proteomes" id="UP000839688">
    <property type="component" value="Unassembled WGS sequence"/>
</dbReference>
<dbReference type="InterPro" id="IPR000792">
    <property type="entry name" value="Tscrpt_reg_LuxR_C"/>
</dbReference>
<dbReference type="EMBL" id="AAMGFJ010000004">
    <property type="protein sequence ID" value="EDH0569850.1"/>
    <property type="molecule type" value="Genomic_DNA"/>
</dbReference>
<evidence type="ECO:0000313" key="9">
    <source>
        <dbReference type="EMBL" id="SUG49702.1"/>
    </source>
</evidence>
<reference evidence="6" key="5">
    <citation type="submission" date="2021-07" db="EMBL/GenBank/DDBJ databases">
        <title>Whole-Genome Sequences of non-enterica strains of Salmonella enterica isolated from poultry houses.</title>
        <authorList>
            <person name="Lamas A."/>
            <person name="Regal P."/>
            <person name="Miranda J.M."/>
            <person name="Vazquez B."/>
            <person name="Cepeda A."/>
            <person name="Franco C.M."/>
        </authorList>
    </citation>
    <scope>NUCLEOTIDE SEQUENCE</scope>
    <source>
        <strain evidence="6">LHICA_AZ23</strain>
    </source>
</reference>
<dbReference type="AlphaFoldDB" id="A0A2X4TZN0"/>
<gene>
    <name evidence="7" type="primary">yjjQ</name>
    <name evidence="9" type="synonym">yjjQ_1</name>
    <name evidence="10" type="synonym">yjjQ_2</name>
    <name evidence="4" type="ORF">AHX45_06325</name>
    <name evidence="3" type="ORF">DSQ81_19790</name>
    <name evidence="5" type="ORF">F4V61_11095</name>
    <name evidence="6" type="ORF">KX325_12040</name>
    <name evidence="8" type="ORF">NCTC7295_04730</name>
    <name evidence="10" type="ORF">NCTC7303_04399</name>
    <name evidence="7" type="ORF">NCTC7307_04868</name>
    <name evidence="9" type="ORF">NCTC8297_05051</name>
</gene>
<dbReference type="Proteomes" id="UP000248731">
    <property type="component" value="Chromosome 1"/>
</dbReference>
<dbReference type="EMBL" id="UGXG01000002">
    <property type="protein sequence ID" value="SUG49702.1"/>
    <property type="molecule type" value="Genomic_DNA"/>
</dbReference>
<proteinExistence type="predicted"/>
<evidence type="ECO:0000259" key="2">
    <source>
        <dbReference type="PROSITE" id="PS50043"/>
    </source>
</evidence>
<evidence type="ECO:0000313" key="12">
    <source>
        <dbReference type="Proteomes" id="UP000254124"/>
    </source>
</evidence>
<reference evidence="11 12" key="1">
    <citation type="submission" date="2018-06" db="EMBL/GenBank/DDBJ databases">
        <authorList>
            <consortium name="Pathogen Informatics"/>
            <person name="Doyle S."/>
        </authorList>
    </citation>
    <scope>NUCLEOTIDE SEQUENCE [LARGE SCALE GENOMIC DNA]</scope>
    <source>
        <strain evidence="8 12">NCTC7295</strain>
        <strain evidence="10 14">NCTC7303</strain>
        <strain evidence="7 11">NCTC7307</strain>
        <strain evidence="9 13">NCTC8297</strain>
    </source>
</reference>
<evidence type="ECO:0000313" key="5">
    <source>
        <dbReference type="EMBL" id="KAA8663525.1"/>
    </source>
</evidence>
<feature type="domain" description="HTH luxR-type" evidence="2">
    <location>
        <begin position="148"/>
        <end position="213"/>
    </location>
</feature>
<dbReference type="InterPro" id="IPR039420">
    <property type="entry name" value="WalR-like"/>
</dbReference>
<sequence>MLPGCCKNGLIISKIPLIQEGLKGAITGNFPDYKLAYCRTIEELTLLQIRRSNLVIADLAVNNASPRAICEYFYSLLSQYRDIHWVFLVPKPCYPYAVDLLMGPVSTLLSDEEPIDNLISVIRAGHAYSERISKTLLSPQVPSEIQEHGSKPIILTLSERKVLRLLGKGWGINQIAALLKKSNKTISAQKNSAMRRLSIHSNAEMYAWINSSQGARELNLPSIYGETMEWKTESAREMLRSSKNV</sequence>